<dbReference type="AlphaFoldDB" id="A0A812XHE3"/>
<reference evidence="2" key="1">
    <citation type="submission" date="2021-02" db="EMBL/GenBank/DDBJ databases">
        <authorList>
            <person name="Dougan E. K."/>
            <person name="Rhodes N."/>
            <person name="Thang M."/>
            <person name="Chan C."/>
        </authorList>
    </citation>
    <scope>NUCLEOTIDE SEQUENCE</scope>
</reference>
<proteinExistence type="predicted"/>
<organism evidence="2 3">
    <name type="scientific">Symbiodinium pilosum</name>
    <name type="common">Dinoflagellate</name>
    <dbReference type="NCBI Taxonomy" id="2952"/>
    <lineage>
        <taxon>Eukaryota</taxon>
        <taxon>Sar</taxon>
        <taxon>Alveolata</taxon>
        <taxon>Dinophyceae</taxon>
        <taxon>Suessiales</taxon>
        <taxon>Symbiodiniaceae</taxon>
        <taxon>Symbiodinium</taxon>
    </lineage>
</organism>
<dbReference type="Proteomes" id="UP000649617">
    <property type="component" value="Unassembled WGS sequence"/>
</dbReference>
<keyword evidence="1" id="KW-0812">Transmembrane</keyword>
<evidence type="ECO:0000313" key="3">
    <source>
        <dbReference type="Proteomes" id="UP000649617"/>
    </source>
</evidence>
<evidence type="ECO:0000313" key="2">
    <source>
        <dbReference type="EMBL" id="CAE7731446.1"/>
    </source>
</evidence>
<protein>
    <submittedName>
        <fullName evidence="2">Uncharacterized protein</fullName>
    </submittedName>
</protein>
<keyword evidence="3" id="KW-1185">Reference proteome</keyword>
<keyword evidence="1" id="KW-1133">Transmembrane helix</keyword>
<keyword evidence="1" id="KW-0472">Membrane</keyword>
<accession>A0A812XHE3</accession>
<evidence type="ECO:0000256" key="1">
    <source>
        <dbReference type="SAM" id="Phobius"/>
    </source>
</evidence>
<comment type="caution">
    <text evidence="2">The sequence shown here is derived from an EMBL/GenBank/DDBJ whole genome shotgun (WGS) entry which is preliminary data.</text>
</comment>
<feature type="transmembrane region" description="Helical" evidence="1">
    <location>
        <begin position="96"/>
        <end position="114"/>
    </location>
</feature>
<sequence>MAWPRRKDRRRPGALVAALIFGTFAGQLAETFVAQRNEAQAKGRTEAFHLAGAPILAMPQAAKAASESGLAELFSGLSDSGDGEGSYIKWGLSQQIFAAVFFVLFPFGTLYLIFSGRLGWWNYDEDGKELTAEEYRKANNAEKPTWGRFPWELESDLYKK</sequence>
<name>A0A812XHE3_SYMPI</name>
<dbReference type="EMBL" id="CAJNIZ010045839">
    <property type="protein sequence ID" value="CAE7731446.1"/>
    <property type="molecule type" value="Genomic_DNA"/>
</dbReference>
<gene>
    <name evidence="2" type="ORF">SPIL2461_LOCUS20992</name>
</gene>
<dbReference type="OrthoDB" id="426800at2759"/>